<keyword evidence="8 13" id="KW-0570">Pentose shunt</keyword>
<dbReference type="PROSITE" id="PS00461">
    <property type="entry name" value="6PGD"/>
    <property type="match status" value="1"/>
</dbReference>
<organism evidence="16 17">
    <name type="scientific">Calycina marina</name>
    <dbReference type="NCBI Taxonomy" id="1763456"/>
    <lineage>
        <taxon>Eukaryota</taxon>
        <taxon>Fungi</taxon>
        <taxon>Dikarya</taxon>
        <taxon>Ascomycota</taxon>
        <taxon>Pezizomycotina</taxon>
        <taxon>Leotiomycetes</taxon>
        <taxon>Helotiales</taxon>
        <taxon>Pezizellaceae</taxon>
        <taxon>Calycina</taxon>
    </lineage>
</organism>
<dbReference type="AlphaFoldDB" id="A0A9P8CJV4"/>
<dbReference type="OrthoDB" id="434986at2759"/>
<feature type="binding site" evidence="11">
    <location>
        <position position="484"/>
    </location>
    <ligand>
        <name>substrate</name>
        <note>ligand shared between dimeric partners</note>
    </ligand>
</feature>
<feature type="active site" description="Proton acceptor" evidence="10">
    <location>
        <position position="220"/>
    </location>
</feature>
<evidence type="ECO:0000256" key="3">
    <source>
        <dbReference type="ARBA" id="ARBA00008419"/>
    </source>
</evidence>
<dbReference type="Gene3D" id="1.10.1040.10">
    <property type="entry name" value="N-(1-d-carboxylethyl)-l-norvaline Dehydrogenase, domain 2"/>
    <property type="match status" value="1"/>
</dbReference>
<evidence type="ECO:0000256" key="2">
    <source>
        <dbReference type="ARBA" id="ARBA00004874"/>
    </source>
</evidence>
<comment type="function">
    <text evidence="1">Catalyzes the oxidative decarboxylation of 6-phosphogluconate to ribulose 5-phosphate and CO(2), with concomitant reduction of NADP to NADPH.</text>
</comment>
<dbReference type="GO" id="GO:0009051">
    <property type="term" value="P:pentose-phosphate shunt, oxidative branch"/>
    <property type="evidence" value="ECO:0007669"/>
    <property type="project" value="UniProtKB-ARBA"/>
</dbReference>
<dbReference type="InterPro" id="IPR013328">
    <property type="entry name" value="6PGD_dom2"/>
</dbReference>
<evidence type="ECO:0000256" key="7">
    <source>
        <dbReference type="ARBA" id="ARBA00023064"/>
    </source>
</evidence>
<dbReference type="GO" id="GO:0004616">
    <property type="term" value="F:phosphogluconate dehydrogenase (decarboxylating) activity"/>
    <property type="evidence" value="ECO:0007669"/>
    <property type="project" value="UniProtKB-EC"/>
</dbReference>
<evidence type="ECO:0000256" key="4">
    <source>
        <dbReference type="ARBA" id="ARBA00011738"/>
    </source>
</evidence>
<evidence type="ECO:0000259" key="15">
    <source>
        <dbReference type="SMART" id="SM01350"/>
    </source>
</evidence>
<dbReference type="EC" id="1.1.1.44" evidence="13"/>
<feature type="region of interest" description="Disordered" evidence="14">
    <location>
        <begin position="13"/>
        <end position="38"/>
    </location>
</feature>
<evidence type="ECO:0000256" key="14">
    <source>
        <dbReference type="SAM" id="MobiDB-lite"/>
    </source>
</evidence>
<dbReference type="EMBL" id="MU253760">
    <property type="protein sequence ID" value="KAG9247936.1"/>
    <property type="molecule type" value="Genomic_DNA"/>
</dbReference>
<evidence type="ECO:0000256" key="13">
    <source>
        <dbReference type="RuleBase" id="RU000485"/>
    </source>
</evidence>
<dbReference type="Gene3D" id="3.40.50.720">
    <property type="entry name" value="NAD(P)-binding Rossmann-like Domain"/>
    <property type="match status" value="1"/>
</dbReference>
<dbReference type="Pfam" id="PF03446">
    <property type="entry name" value="NAD_binding_2"/>
    <property type="match status" value="1"/>
</dbReference>
<dbReference type="InterPro" id="IPR006184">
    <property type="entry name" value="6PGdom_BS"/>
</dbReference>
<feature type="domain" description="6-phosphogluconate dehydrogenase C-terminal" evidence="15">
    <location>
        <begin position="216"/>
        <end position="514"/>
    </location>
</feature>
<feature type="active site" description="Proton donor" evidence="10">
    <location>
        <position position="227"/>
    </location>
</feature>
<feature type="binding site" evidence="12">
    <location>
        <begin position="112"/>
        <end position="114"/>
    </location>
    <ligand>
        <name>NADP(+)</name>
        <dbReference type="ChEBI" id="CHEBI:58349"/>
    </ligand>
</feature>
<reference evidence="16" key="1">
    <citation type="journal article" date="2021" name="IMA Fungus">
        <title>Genomic characterization of three marine fungi, including Emericellopsis atlantica sp. nov. with signatures of a generalist lifestyle and marine biomass degradation.</title>
        <authorList>
            <person name="Hagestad O.C."/>
            <person name="Hou L."/>
            <person name="Andersen J.H."/>
            <person name="Hansen E.H."/>
            <person name="Altermark B."/>
            <person name="Li C."/>
            <person name="Kuhnert E."/>
            <person name="Cox R.J."/>
            <person name="Crous P.W."/>
            <person name="Spatafora J.W."/>
            <person name="Lail K."/>
            <person name="Amirebrahimi M."/>
            <person name="Lipzen A."/>
            <person name="Pangilinan J."/>
            <person name="Andreopoulos W."/>
            <person name="Hayes R.D."/>
            <person name="Ng V."/>
            <person name="Grigoriev I.V."/>
            <person name="Jackson S.A."/>
            <person name="Sutton T.D.S."/>
            <person name="Dobson A.D.W."/>
            <person name="Rama T."/>
        </authorList>
    </citation>
    <scope>NUCLEOTIDE SEQUENCE</scope>
    <source>
        <strain evidence="16">TRa3180A</strain>
    </source>
</reference>
<evidence type="ECO:0000256" key="6">
    <source>
        <dbReference type="ARBA" id="ARBA00023002"/>
    </source>
</evidence>
<evidence type="ECO:0000256" key="10">
    <source>
        <dbReference type="PIRSR" id="PIRSR000109-1"/>
    </source>
</evidence>
<dbReference type="PRINTS" id="PR00076">
    <property type="entry name" value="6PGDHDRGNASE"/>
</dbReference>
<feature type="binding site" description="in other chain" evidence="11">
    <location>
        <position position="297"/>
    </location>
    <ligand>
        <name>substrate</name>
        <note>ligand shared between dimeric partners</note>
    </ligand>
</feature>
<evidence type="ECO:0000256" key="5">
    <source>
        <dbReference type="ARBA" id="ARBA00022857"/>
    </source>
</evidence>
<dbReference type="FunFam" id="1.20.5.320:FF:000002">
    <property type="entry name" value="6-phosphogluconate dehydrogenase, decarboxylating"/>
    <property type="match status" value="1"/>
</dbReference>
<feature type="binding site" evidence="12">
    <location>
        <begin position="47"/>
        <end position="52"/>
    </location>
    <ligand>
        <name>NADP(+)</name>
        <dbReference type="ChEBI" id="CHEBI:58349"/>
    </ligand>
</feature>
<dbReference type="FunFam" id="1.10.1040.10:FF:000002">
    <property type="entry name" value="6-phosphogluconate dehydrogenase, decarboxylating"/>
    <property type="match status" value="1"/>
</dbReference>
<feature type="binding site" description="in other chain" evidence="11">
    <location>
        <position position="228"/>
    </location>
    <ligand>
        <name>substrate</name>
        <note>ligand shared between dimeric partners</note>
    </ligand>
</feature>
<comment type="caution">
    <text evidence="16">The sequence shown here is derived from an EMBL/GenBank/DDBJ whole genome shotgun (WGS) entry which is preliminary data.</text>
</comment>
<feature type="binding site" description="in other chain" evidence="11">
    <location>
        <position position="324"/>
    </location>
    <ligand>
        <name>substrate</name>
        <note>ligand shared between dimeric partners</note>
    </ligand>
</feature>
<dbReference type="Gene3D" id="1.20.5.320">
    <property type="entry name" value="6-Phosphogluconate Dehydrogenase, domain 3"/>
    <property type="match status" value="1"/>
</dbReference>
<keyword evidence="6 13" id="KW-0560">Oxidoreductase</keyword>
<dbReference type="NCBIfam" id="NF006765">
    <property type="entry name" value="PRK09287.1"/>
    <property type="match status" value="1"/>
</dbReference>
<feature type="binding site" evidence="12">
    <location>
        <begin position="70"/>
        <end position="72"/>
    </location>
    <ligand>
        <name>NADP(+)</name>
        <dbReference type="ChEBI" id="CHEBI:58349"/>
    </ligand>
</feature>
<evidence type="ECO:0000256" key="9">
    <source>
        <dbReference type="ARBA" id="ARBA00048640"/>
    </source>
</evidence>
<feature type="binding site" description="in other chain" evidence="11">
    <location>
        <begin position="166"/>
        <end position="168"/>
    </location>
    <ligand>
        <name>substrate</name>
        <note>ligand shared between dimeric partners</note>
    </ligand>
</feature>
<protein>
    <recommendedName>
        <fullName evidence="13">6-phosphogluconate dehydrogenase, decarboxylating</fullName>
        <ecNumber evidence="13">1.1.1.44</ecNumber>
    </recommendedName>
</protein>
<proteinExistence type="inferred from homology"/>
<accession>A0A9P8CJV4</accession>
<dbReference type="Pfam" id="PF00393">
    <property type="entry name" value="6PGD"/>
    <property type="match status" value="1"/>
</dbReference>
<dbReference type="NCBIfam" id="TIGR00873">
    <property type="entry name" value="gnd"/>
    <property type="match status" value="1"/>
</dbReference>
<dbReference type="GO" id="GO:0019521">
    <property type="term" value="P:D-gluconate metabolic process"/>
    <property type="evidence" value="ECO:0007669"/>
    <property type="project" value="UniProtKB-KW"/>
</dbReference>
<dbReference type="SUPFAM" id="SSF51735">
    <property type="entry name" value="NAD(P)-binding Rossmann-fold domains"/>
    <property type="match status" value="1"/>
</dbReference>
<keyword evidence="5 13" id="KW-0521">NADP</keyword>
<feature type="binding site" evidence="12">
    <location>
        <position position="140"/>
    </location>
    <ligand>
        <name>NADP(+)</name>
        <dbReference type="ChEBI" id="CHEBI:58349"/>
    </ligand>
</feature>
<evidence type="ECO:0000313" key="16">
    <source>
        <dbReference type="EMBL" id="KAG9247936.1"/>
    </source>
</evidence>
<evidence type="ECO:0000256" key="8">
    <source>
        <dbReference type="ARBA" id="ARBA00023126"/>
    </source>
</evidence>
<dbReference type="SUPFAM" id="SSF48179">
    <property type="entry name" value="6-phosphogluconate dehydrogenase C-terminal domain-like"/>
    <property type="match status" value="1"/>
</dbReference>
<keyword evidence="7 13" id="KW-0311">Gluconate utilization</keyword>
<feature type="binding site" description="in other chain" evidence="11">
    <location>
        <begin position="223"/>
        <end position="224"/>
    </location>
    <ligand>
        <name>substrate</name>
        <note>ligand shared between dimeric partners</note>
    </ligand>
</feature>
<comment type="subunit">
    <text evidence="4">Homodimer.</text>
</comment>
<evidence type="ECO:0000313" key="17">
    <source>
        <dbReference type="Proteomes" id="UP000887226"/>
    </source>
</evidence>
<dbReference type="SMART" id="SM01350">
    <property type="entry name" value="6PGD"/>
    <property type="match status" value="1"/>
</dbReference>
<dbReference type="InterPro" id="IPR036291">
    <property type="entry name" value="NAD(P)-bd_dom_sf"/>
</dbReference>
<comment type="catalytic activity">
    <reaction evidence="9 13">
        <text>6-phospho-D-gluconate + NADP(+) = D-ribulose 5-phosphate + CO2 + NADPH</text>
        <dbReference type="Rhea" id="RHEA:10116"/>
        <dbReference type="ChEBI" id="CHEBI:16526"/>
        <dbReference type="ChEBI" id="CHEBI:57783"/>
        <dbReference type="ChEBI" id="CHEBI:58121"/>
        <dbReference type="ChEBI" id="CHEBI:58349"/>
        <dbReference type="ChEBI" id="CHEBI:58759"/>
        <dbReference type="EC" id="1.1.1.44"/>
    </reaction>
</comment>
<dbReference type="GO" id="GO:0050661">
    <property type="term" value="F:NADP binding"/>
    <property type="evidence" value="ECO:0007669"/>
    <property type="project" value="InterPro"/>
</dbReference>
<gene>
    <name evidence="16" type="ORF">BJ878DRAFT_117391</name>
</gene>
<dbReference type="InterPro" id="IPR006114">
    <property type="entry name" value="6PGDH_C"/>
</dbReference>
<evidence type="ECO:0000256" key="1">
    <source>
        <dbReference type="ARBA" id="ARBA00002526"/>
    </source>
</evidence>
<dbReference type="PIRSF" id="PIRSF000109">
    <property type="entry name" value="6PGD"/>
    <property type="match status" value="1"/>
</dbReference>
<feature type="binding site" description="in other chain" evidence="11">
    <location>
        <position position="140"/>
    </location>
    <ligand>
        <name>substrate</name>
        <note>ligand shared between dimeric partners</note>
    </ligand>
</feature>
<dbReference type="InterPro" id="IPR006115">
    <property type="entry name" value="6PGDH_NADP-bd"/>
</dbReference>
<name>A0A9P8CJV4_9HELO</name>
<dbReference type="InterPro" id="IPR006183">
    <property type="entry name" value="Pgluconate_DH"/>
</dbReference>
<dbReference type="Proteomes" id="UP000887226">
    <property type="component" value="Unassembled WGS sequence"/>
</dbReference>
<sequence>MLLSERLAGINLGGPPRGLLHTPPRTKEKARTQNTDNAPSGDFGLIGLAVMGQNIVLNAADHGFTVVAFNRTVSKVDHFLANEAKGKSIVGAHTVKEFVEKLKTPRRMMLLVMAGKPVDDFIETLLPYCEKGDIIIDGGNSHFPDTNRRTKYLAGKGIRFVGSGVSGGEEGARYGPSIMPGGNEEAWPYIKDVFQSIAAKSDGEACCEWVGDEGAGHYVKMVHNGIEYGDMQLICEAYDIMKRGLGMTNKEIGDVFTEWNKGVLDSFLIEITRDIMYFNDDDGTPLVEKILDQAGQKGTGKWTAINALDLGMPVTLIAEAVLARCLSSIKEQRTTASKKLQFVGRSNKFEGDKAQFLEDLEQALYASKIISYAQGFMLMQEAAKEYNWKLNKPSIALMWRGGCIIRSVFLKDITAAYRADDNLENLLFNDFFNKAIHKAQPGWRDVVAKAALLGIPTPAFSTALSWFDGYRTEDLPANLLQAQRDYFGAHTFHIKPKYASDKYKVGENIHVNWTGRGGNVSASTYQA</sequence>
<dbReference type="PANTHER" id="PTHR11811">
    <property type="entry name" value="6-PHOSPHOGLUCONATE DEHYDROGENASE"/>
    <property type="match status" value="1"/>
</dbReference>
<evidence type="ECO:0000256" key="12">
    <source>
        <dbReference type="PIRSR" id="PIRSR000109-3"/>
    </source>
</evidence>
<comment type="pathway">
    <text evidence="2 13">Carbohydrate degradation; pentose phosphate pathway; D-ribulose 5-phosphate from D-glucose 6-phosphate (oxidative stage): step 3/3.</text>
</comment>
<comment type="similarity">
    <text evidence="3 13">Belongs to the 6-phosphogluconate dehydrogenase family.</text>
</comment>
<dbReference type="InterPro" id="IPR008927">
    <property type="entry name" value="6-PGluconate_DH-like_C_sf"/>
</dbReference>
<feature type="binding site" evidence="11">
    <location>
        <position position="490"/>
    </location>
    <ligand>
        <name>substrate</name>
        <note>ligand shared between dimeric partners</note>
    </ligand>
</feature>
<keyword evidence="17" id="KW-1185">Reference proteome</keyword>
<evidence type="ECO:0000256" key="11">
    <source>
        <dbReference type="PIRSR" id="PIRSR000109-2"/>
    </source>
</evidence>
<dbReference type="InterPro" id="IPR006113">
    <property type="entry name" value="6PGDH_Gnd/GntZ"/>
</dbReference>
<dbReference type="FunFam" id="3.40.50.720:FF:000007">
    <property type="entry name" value="6-phosphogluconate dehydrogenase, decarboxylating"/>
    <property type="match status" value="1"/>
</dbReference>